<dbReference type="Proteomes" id="UP001061862">
    <property type="component" value="Chromosome"/>
</dbReference>
<reference evidence="1 2" key="1">
    <citation type="submission" date="2022-09" db="EMBL/GenBank/DDBJ databases">
        <title>Interaction between co-microsymbionts with complementary sets of symbiotic genes in legume-rhizobium systems.</title>
        <authorList>
            <person name="Safronova V."/>
            <person name="Sazanova A."/>
            <person name="Afonin A."/>
            <person name="Chirak E."/>
        </authorList>
    </citation>
    <scope>NUCLEOTIDE SEQUENCE [LARGE SCALE GENOMIC DNA]</scope>
    <source>
        <strain evidence="1 2">A18/4-1</strain>
    </source>
</reference>
<gene>
    <name evidence="1" type="ORF">N8A98_06760</name>
</gene>
<dbReference type="EMBL" id="CP104965">
    <property type="protein sequence ID" value="UXN70882.1"/>
    <property type="molecule type" value="Genomic_DNA"/>
</dbReference>
<keyword evidence="2" id="KW-1185">Reference proteome</keyword>
<dbReference type="RefSeq" id="WP_262170160.1">
    <property type="nucleotide sequence ID" value="NZ_CP104965.1"/>
</dbReference>
<sequence length="63" mass="7212">MPKKLEVREGDRIQVWLKVARVADELDIAGRQIVTVELVGQRFTAALEHFKAGRVERGNNWPN</sequence>
<organism evidence="1 2">
    <name type="scientific">Devosia neptuniae</name>
    <dbReference type="NCBI Taxonomy" id="191302"/>
    <lineage>
        <taxon>Bacteria</taxon>
        <taxon>Pseudomonadati</taxon>
        <taxon>Pseudomonadota</taxon>
        <taxon>Alphaproteobacteria</taxon>
        <taxon>Hyphomicrobiales</taxon>
        <taxon>Devosiaceae</taxon>
        <taxon>Devosia</taxon>
    </lineage>
</organism>
<proteinExistence type="predicted"/>
<name>A0ABY6CF60_9HYPH</name>
<accession>A0ABY6CF60</accession>
<protein>
    <submittedName>
        <fullName evidence="1">Uncharacterized protein</fullName>
    </submittedName>
</protein>
<evidence type="ECO:0000313" key="2">
    <source>
        <dbReference type="Proteomes" id="UP001061862"/>
    </source>
</evidence>
<evidence type="ECO:0000313" key="1">
    <source>
        <dbReference type="EMBL" id="UXN70882.1"/>
    </source>
</evidence>